<feature type="transmembrane region" description="Helical" evidence="7">
    <location>
        <begin position="12"/>
        <end position="36"/>
    </location>
</feature>
<reference evidence="9 10" key="1">
    <citation type="journal article" date="2013" name="Genome Announc.">
        <title>Draft Genome Sequence of the Cellulolytic, Mesophilic, Anaerobic Bacterium Clostridium termitidis Strain CT1112 (DSM 5398).</title>
        <authorList>
            <person name="Lal S."/>
            <person name="Ramachandran U."/>
            <person name="Zhang X."/>
            <person name="Munir R."/>
            <person name="Sparling R."/>
            <person name="Levin D.B."/>
        </authorList>
    </citation>
    <scope>NUCLEOTIDE SEQUENCE [LARGE SCALE GENOMIC DNA]</scope>
    <source>
        <strain evidence="9 10">CT1112</strain>
    </source>
</reference>
<evidence type="ECO:0000256" key="5">
    <source>
        <dbReference type="ARBA" id="ARBA00022989"/>
    </source>
</evidence>
<sequence length="276" mass="30788">MAKTAKSNKITGNIIFYLLLVIILICATFPFIWMVLASFKSMVDLLNVDKMFIFKPTFQPYLDVFSKYDFLRPIFNSLLVGVVSTVLSLIFGLPTSYSIAREKQTIFSGIILVIRIIPAISFLVPWYIIFNKLGLTGTYTALILAHLLVSLPLIIWIMIPYYEQLPKELEQAAWVDGCSRVGTFFKIMLPLSTPGILTSSILAFIFSWNNFIFALVLGTNDTKTLPTAVFNFVSYTEINWSSLMAAAVLITLPILIISLALQRYVIAGLTAGAVKG</sequence>
<dbReference type="AlphaFoldDB" id="S0FPS3"/>
<keyword evidence="5 7" id="KW-1133">Transmembrane helix</keyword>
<feature type="transmembrane region" description="Helical" evidence="7">
    <location>
        <begin position="141"/>
        <end position="162"/>
    </location>
</feature>
<comment type="subcellular location">
    <subcellularLocation>
        <location evidence="1 7">Cell membrane</location>
        <topology evidence="1 7">Multi-pass membrane protein</topology>
    </subcellularLocation>
</comment>
<dbReference type="STRING" id="1195236.CTER_0026"/>
<evidence type="ECO:0000313" key="10">
    <source>
        <dbReference type="Proteomes" id="UP000014155"/>
    </source>
</evidence>
<evidence type="ECO:0000256" key="3">
    <source>
        <dbReference type="ARBA" id="ARBA00022475"/>
    </source>
</evidence>
<keyword evidence="9" id="KW-0762">Sugar transport</keyword>
<comment type="caution">
    <text evidence="9">The sequence shown here is derived from an EMBL/GenBank/DDBJ whole genome shotgun (WGS) entry which is preliminary data.</text>
</comment>
<dbReference type="InterPro" id="IPR000515">
    <property type="entry name" value="MetI-like"/>
</dbReference>
<comment type="similarity">
    <text evidence="7">Belongs to the binding-protein-dependent transport system permease family.</text>
</comment>
<feature type="transmembrane region" description="Helical" evidence="7">
    <location>
        <begin position="238"/>
        <end position="261"/>
    </location>
</feature>
<feature type="domain" description="ABC transmembrane type-1" evidence="8">
    <location>
        <begin position="74"/>
        <end position="261"/>
    </location>
</feature>
<dbReference type="GO" id="GO:0055085">
    <property type="term" value="P:transmembrane transport"/>
    <property type="evidence" value="ECO:0007669"/>
    <property type="project" value="InterPro"/>
</dbReference>
<name>S0FPS3_RUMCE</name>
<organism evidence="9 10">
    <name type="scientific">Ruminiclostridium cellobioparum subsp. termitidis CT1112</name>
    <dbReference type="NCBI Taxonomy" id="1195236"/>
    <lineage>
        <taxon>Bacteria</taxon>
        <taxon>Bacillati</taxon>
        <taxon>Bacillota</taxon>
        <taxon>Clostridia</taxon>
        <taxon>Eubacteriales</taxon>
        <taxon>Oscillospiraceae</taxon>
        <taxon>Ruminiclostridium</taxon>
    </lineage>
</organism>
<accession>S0FPS3</accession>
<evidence type="ECO:0000259" key="8">
    <source>
        <dbReference type="PROSITE" id="PS50928"/>
    </source>
</evidence>
<evidence type="ECO:0000256" key="4">
    <source>
        <dbReference type="ARBA" id="ARBA00022692"/>
    </source>
</evidence>
<dbReference type="SUPFAM" id="SSF161098">
    <property type="entry name" value="MetI-like"/>
    <property type="match status" value="1"/>
</dbReference>
<keyword evidence="4 7" id="KW-0812">Transmembrane</keyword>
<keyword evidence="3" id="KW-1003">Cell membrane</keyword>
<evidence type="ECO:0000256" key="7">
    <source>
        <dbReference type="RuleBase" id="RU363032"/>
    </source>
</evidence>
<keyword evidence="10" id="KW-1185">Reference proteome</keyword>
<evidence type="ECO:0000256" key="6">
    <source>
        <dbReference type="ARBA" id="ARBA00023136"/>
    </source>
</evidence>
<dbReference type="Proteomes" id="UP000014155">
    <property type="component" value="Unassembled WGS sequence"/>
</dbReference>
<dbReference type="InterPro" id="IPR050901">
    <property type="entry name" value="BP-dep_ABC_trans_perm"/>
</dbReference>
<dbReference type="PANTHER" id="PTHR32243">
    <property type="entry name" value="MALTOSE TRANSPORT SYSTEM PERMEASE-RELATED"/>
    <property type="match status" value="1"/>
</dbReference>
<dbReference type="Gene3D" id="1.10.3720.10">
    <property type="entry name" value="MetI-like"/>
    <property type="match status" value="1"/>
</dbReference>
<evidence type="ECO:0000256" key="2">
    <source>
        <dbReference type="ARBA" id="ARBA00022448"/>
    </source>
</evidence>
<dbReference type="EMBL" id="AORV01000002">
    <property type="protein sequence ID" value="EMS74225.1"/>
    <property type="molecule type" value="Genomic_DNA"/>
</dbReference>
<dbReference type="InterPro" id="IPR035906">
    <property type="entry name" value="MetI-like_sf"/>
</dbReference>
<feature type="transmembrane region" description="Helical" evidence="7">
    <location>
        <begin position="196"/>
        <end position="218"/>
    </location>
</feature>
<dbReference type="Pfam" id="PF00528">
    <property type="entry name" value="BPD_transp_1"/>
    <property type="match status" value="1"/>
</dbReference>
<dbReference type="GO" id="GO:0005886">
    <property type="term" value="C:plasma membrane"/>
    <property type="evidence" value="ECO:0007669"/>
    <property type="project" value="UniProtKB-SubCell"/>
</dbReference>
<dbReference type="eggNOG" id="COG0395">
    <property type="taxonomic scope" value="Bacteria"/>
</dbReference>
<evidence type="ECO:0000313" key="9">
    <source>
        <dbReference type="EMBL" id="EMS74225.1"/>
    </source>
</evidence>
<dbReference type="CDD" id="cd06261">
    <property type="entry name" value="TM_PBP2"/>
    <property type="match status" value="1"/>
</dbReference>
<dbReference type="PATRIC" id="fig|1195236.3.peg.24"/>
<dbReference type="PROSITE" id="PS50928">
    <property type="entry name" value="ABC_TM1"/>
    <property type="match status" value="1"/>
</dbReference>
<keyword evidence="6 7" id="KW-0472">Membrane</keyword>
<feature type="transmembrane region" description="Helical" evidence="7">
    <location>
        <begin position="74"/>
        <end position="93"/>
    </location>
</feature>
<proteinExistence type="inferred from homology"/>
<dbReference type="PANTHER" id="PTHR32243:SF18">
    <property type="entry name" value="INNER MEMBRANE ABC TRANSPORTER PERMEASE PROTEIN YCJP"/>
    <property type="match status" value="1"/>
</dbReference>
<gene>
    <name evidence="9" type="ORF">CTER_0026</name>
</gene>
<protein>
    <submittedName>
        <fullName evidence="9">ABC-type sugar transport system, permease component</fullName>
    </submittedName>
</protein>
<feature type="transmembrane region" description="Helical" evidence="7">
    <location>
        <begin position="105"/>
        <end position="129"/>
    </location>
</feature>
<evidence type="ECO:0000256" key="1">
    <source>
        <dbReference type="ARBA" id="ARBA00004651"/>
    </source>
</evidence>
<dbReference type="RefSeq" id="WP_004622792.1">
    <property type="nucleotide sequence ID" value="NZ_AORV01000002.1"/>
</dbReference>
<keyword evidence="2 7" id="KW-0813">Transport</keyword>